<organism evidence="1 2">
    <name type="scientific">Microcella alkalica</name>
    <dbReference type="NCBI Taxonomy" id="355930"/>
    <lineage>
        <taxon>Bacteria</taxon>
        <taxon>Bacillati</taxon>
        <taxon>Actinomycetota</taxon>
        <taxon>Actinomycetes</taxon>
        <taxon>Micrococcales</taxon>
        <taxon>Microbacteriaceae</taxon>
        <taxon>Microcella</taxon>
    </lineage>
</organism>
<dbReference type="AlphaFoldDB" id="A0A839EBY1"/>
<reference evidence="1 2" key="1">
    <citation type="submission" date="2020-07" db="EMBL/GenBank/DDBJ databases">
        <title>Sequencing the genomes of 1000 actinobacteria strains.</title>
        <authorList>
            <person name="Klenk H.-P."/>
        </authorList>
    </citation>
    <scope>NUCLEOTIDE SEQUENCE [LARGE SCALE GENOMIC DNA]</scope>
    <source>
        <strain evidence="1 2">DSM 19663</strain>
    </source>
</reference>
<keyword evidence="2" id="KW-1185">Reference proteome</keyword>
<dbReference type="RefSeq" id="WP_182491422.1">
    <property type="nucleotide sequence ID" value="NZ_BAAAOV010000012.1"/>
</dbReference>
<evidence type="ECO:0008006" key="3">
    <source>
        <dbReference type="Google" id="ProtNLM"/>
    </source>
</evidence>
<dbReference type="Proteomes" id="UP000585905">
    <property type="component" value="Unassembled WGS sequence"/>
</dbReference>
<sequence>MTQLKIAILVLNNIEHDLARTYRALKTASEFVNAGDDVTIVFDGSGVDSLAAVSADDSKLKPLIESLRPHVRGACSFCAKAHGVVDPITAAGWPLLTDNEGEASVRQLALEGRQIITF</sequence>
<evidence type="ECO:0000313" key="2">
    <source>
        <dbReference type="Proteomes" id="UP000585905"/>
    </source>
</evidence>
<gene>
    <name evidence="1" type="ORF">FHX53_002253</name>
</gene>
<dbReference type="EMBL" id="JACGWX010000006">
    <property type="protein sequence ID" value="MBA8848643.1"/>
    <property type="molecule type" value="Genomic_DNA"/>
</dbReference>
<dbReference type="SUPFAM" id="SSF75169">
    <property type="entry name" value="DsrEFH-like"/>
    <property type="match status" value="1"/>
</dbReference>
<accession>A0A839EBY1</accession>
<protein>
    <recommendedName>
        <fullName evidence="3">DsrE/DsrF-like family protein</fullName>
    </recommendedName>
</protein>
<evidence type="ECO:0000313" key="1">
    <source>
        <dbReference type="EMBL" id="MBA8848643.1"/>
    </source>
</evidence>
<name>A0A839EBY1_9MICO</name>
<comment type="caution">
    <text evidence="1">The sequence shown here is derived from an EMBL/GenBank/DDBJ whole genome shotgun (WGS) entry which is preliminary data.</text>
</comment>
<proteinExistence type="predicted"/>
<dbReference type="InterPro" id="IPR027396">
    <property type="entry name" value="DsrEFH-like"/>
</dbReference>